<feature type="domain" description="FecR N-terminal" evidence="3">
    <location>
        <begin position="11"/>
        <end position="52"/>
    </location>
</feature>
<dbReference type="InterPro" id="IPR032623">
    <property type="entry name" value="FecR_N"/>
</dbReference>
<dbReference type="Pfam" id="PF16220">
    <property type="entry name" value="DUF4880"/>
    <property type="match status" value="1"/>
</dbReference>
<evidence type="ECO:0000313" key="5">
    <source>
        <dbReference type="Proteomes" id="UP001501757"/>
    </source>
</evidence>
<dbReference type="PANTHER" id="PTHR30273">
    <property type="entry name" value="PERIPLASMIC SIGNAL SENSOR AND SIGMA FACTOR ACTIVATOR FECR-RELATED"/>
    <property type="match status" value="1"/>
</dbReference>
<keyword evidence="1" id="KW-0812">Transmembrane</keyword>
<reference evidence="5" key="1">
    <citation type="journal article" date="2019" name="Int. J. Syst. Evol. Microbiol.">
        <title>The Global Catalogue of Microorganisms (GCM) 10K type strain sequencing project: providing services to taxonomists for standard genome sequencing and annotation.</title>
        <authorList>
            <consortium name="The Broad Institute Genomics Platform"/>
            <consortium name="The Broad Institute Genome Sequencing Center for Infectious Disease"/>
            <person name="Wu L."/>
            <person name="Ma J."/>
        </authorList>
    </citation>
    <scope>NUCLEOTIDE SEQUENCE [LARGE SCALE GENOMIC DNA]</scope>
    <source>
        <strain evidence="5">JCM 13378</strain>
    </source>
</reference>
<dbReference type="InterPro" id="IPR006860">
    <property type="entry name" value="FecR"/>
</dbReference>
<proteinExistence type="predicted"/>
<gene>
    <name evidence="4" type="ORF">GCM10009092_25120</name>
</gene>
<keyword evidence="5" id="KW-1185">Reference proteome</keyword>
<protein>
    <recommendedName>
        <fullName evidence="6">FecR family protein</fullName>
    </recommendedName>
</protein>
<organism evidence="4 5">
    <name type="scientific">Bowmanella denitrificans</name>
    <dbReference type="NCBI Taxonomy" id="366582"/>
    <lineage>
        <taxon>Bacteria</taxon>
        <taxon>Pseudomonadati</taxon>
        <taxon>Pseudomonadota</taxon>
        <taxon>Gammaproteobacteria</taxon>
        <taxon>Alteromonadales</taxon>
        <taxon>Alteromonadaceae</taxon>
        <taxon>Bowmanella</taxon>
    </lineage>
</organism>
<sequence length="327" mass="36235">MTEQQKRLDTEAREWLIRLQEAAPDAPLKAQFSRWLNQSDAHKQAFSRIDRLWRQLGLLDNLEALTANQPAAKPLKQPGVALATWLGMAAALLIVVLGWQRLPFPAPVAVAQVQHFATPAKMNSTLTLEDGSQVISAGSARFSYLQDTQQRLLQMHQGTLYFDVAHNAELPFVITSGGSRVQVLGTAFEISLTHNQLRLSVQRGRVEMTALDKGKVVQKAQLTAGQQLVADAAGHFLGNVQTFDSRQALSWLQGRLEYDGTPLADVVQELNRYLSQPVEIDAENLNTLLVTASGRIDQAEQILQGLLLANDLQLEKRQARLLIKPLE</sequence>
<dbReference type="Gene3D" id="3.55.50.30">
    <property type="match status" value="1"/>
</dbReference>
<dbReference type="PANTHER" id="PTHR30273:SF2">
    <property type="entry name" value="PROTEIN FECR"/>
    <property type="match status" value="1"/>
</dbReference>
<dbReference type="Gene3D" id="2.60.120.1440">
    <property type="match status" value="1"/>
</dbReference>
<dbReference type="PIRSF" id="PIRSF018266">
    <property type="entry name" value="FecR"/>
    <property type="match status" value="1"/>
</dbReference>
<evidence type="ECO:0008006" key="6">
    <source>
        <dbReference type="Google" id="ProtNLM"/>
    </source>
</evidence>
<keyword evidence="1" id="KW-1133">Transmembrane helix</keyword>
<dbReference type="EMBL" id="BAAAEI010000014">
    <property type="protein sequence ID" value="GAA0359897.1"/>
    <property type="molecule type" value="Genomic_DNA"/>
</dbReference>
<evidence type="ECO:0000256" key="1">
    <source>
        <dbReference type="SAM" id="Phobius"/>
    </source>
</evidence>
<name>A0ABN0XB99_9ALTE</name>
<evidence type="ECO:0000259" key="2">
    <source>
        <dbReference type="Pfam" id="PF04773"/>
    </source>
</evidence>
<feature type="domain" description="FecR protein" evidence="2">
    <location>
        <begin position="117"/>
        <end position="207"/>
    </location>
</feature>
<dbReference type="Proteomes" id="UP001501757">
    <property type="component" value="Unassembled WGS sequence"/>
</dbReference>
<dbReference type="InterPro" id="IPR012373">
    <property type="entry name" value="Ferrdict_sens_TM"/>
</dbReference>
<comment type="caution">
    <text evidence="4">The sequence shown here is derived from an EMBL/GenBank/DDBJ whole genome shotgun (WGS) entry which is preliminary data.</text>
</comment>
<dbReference type="Pfam" id="PF04773">
    <property type="entry name" value="FecR"/>
    <property type="match status" value="1"/>
</dbReference>
<accession>A0ABN0XB99</accession>
<evidence type="ECO:0000259" key="3">
    <source>
        <dbReference type="Pfam" id="PF16220"/>
    </source>
</evidence>
<keyword evidence="1" id="KW-0472">Membrane</keyword>
<evidence type="ECO:0000313" key="4">
    <source>
        <dbReference type="EMBL" id="GAA0359897.1"/>
    </source>
</evidence>
<feature type="transmembrane region" description="Helical" evidence="1">
    <location>
        <begin position="79"/>
        <end position="99"/>
    </location>
</feature>
<dbReference type="RefSeq" id="WP_343845302.1">
    <property type="nucleotide sequence ID" value="NZ_BAAAEI010000014.1"/>
</dbReference>